<dbReference type="GO" id="GO:0004181">
    <property type="term" value="F:metallocarboxypeptidase activity"/>
    <property type="evidence" value="ECO:0007669"/>
    <property type="project" value="InterPro"/>
</dbReference>
<keyword evidence="7" id="KW-0482">Metalloprotease</keyword>
<comment type="cofactor">
    <cofactor evidence="1">
        <name>Zn(2+)</name>
        <dbReference type="ChEBI" id="CHEBI:29105"/>
    </cofactor>
</comment>
<dbReference type="KEGG" id="care:LT85_1211"/>
<keyword evidence="5" id="KW-0378">Hydrolase</keyword>
<evidence type="ECO:0000256" key="4">
    <source>
        <dbReference type="ARBA" id="ARBA00022723"/>
    </source>
</evidence>
<keyword evidence="4" id="KW-0479">Metal-binding</keyword>
<evidence type="ECO:0000256" key="7">
    <source>
        <dbReference type="ARBA" id="ARBA00023049"/>
    </source>
</evidence>
<proteinExistence type="inferred from homology"/>
<evidence type="ECO:0000313" key="9">
    <source>
        <dbReference type="EMBL" id="AIY40369.1"/>
    </source>
</evidence>
<dbReference type="Proteomes" id="UP000030302">
    <property type="component" value="Chromosome"/>
</dbReference>
<dbReference type="EMBL" id="CP009962">
    <property type="protein sequence ID" value="AIY40369.1"/>
    <property type="molecule type" value="Genomic_DNA"/>
</dbReference>
<evidence type="ECO:0000256" key="6">
    <source>
        <dbReference type="ARBA" id="ARBA00022833"/>
    </source>
</evidence>
<dbReference type="RefSeq" id="WP_052134767.1">
    <property type="nucleotide sequence ID" value="NZ_CP009962.1"/>
</dbReference>
<dbReference type="Pfam" id="PF00246">
    <property type="entry name" value="Peptidase_M14"/>
    <property type="match status" value="1"/>
</dbReference>
<organism evidence="9 10">
    <name type="scientific">Collimonas arenae</name>
    <dbReference type="NCBI Taxonomy" id="279058"/>
    <lineage>
        <taxon>Bacteria</taxon>
        <taxon>Pseudomonadati</taxon>
        <taxon>Pseudomonadota</taxon>
        <taxon>Betaproteobacteria</taxon>
        <taxon>Burkholderiales</taxon>
        <taxon>Oxalobacteraceae</taxon>
        <taxon>Collimonas</taxon>
    </lineage>
</organism>
<dbReference type="GO" id="GO:0008270">
    <property type="term" value="F:zinc ion binding"/>
    <property type="evidence" value="ECO:0007669"/>
    <property type="project" value="InterPro"/>
</dbReference>
<evidence type="ECO:0000259" key="8">
    <source>
        <dbReference type="Pfam" id="PF00246"/>
    </source>
</evidence>
<dbReference type="SUPFAM" id="SSF53187">
    <property type="entry name" value="Zn-dependent exopeptidases"/>
    <property type="match status" value="1"/>
</dbReference>
<evidence type="ECO:0000256" key="1">
    <source>
        <dbReference type="ARBA" id="ARBA00001947"/>
    </source>
</evidence>
<dbReference type="Gene3D" id="3.40.630.10">
    <property type="entry name" value="Zn peptidases"/>
    <property type="match status" value="1"/>
</dbReference>
<keyword evidence="10" id="KW-1185">Reference proteome</keyword>
<dbReference type="AlphaFoldDB" id="A0A0A1F9N3"/>
<dbReference type="InterPro" id="IPR057246">
    <property type="entry name" value="CARBOXYPEPT_ZN_1"/>
</dbReference>
<keyword evidence="9" id="KW-0121">Carboxypeptidase</keyword>
<comment type="similarity">
    <text evidence="2">Belongs to the peptidase M14 family.</text>
</comment>
<dbReference type="PROSITE" id="PS00132">
    <property type="entry name" value="CARBOXYPEPT_ZN_1"/>
    <property type="match status" value="1"/>
</dbReference>
<dbReference type="GO" id="GO:0005615">
    <property type="term" value="C:extracellular space"/>
    <property type="evidence" value="ECO:0007669"/>
    <property type="project" value="TreeGrafter"/>
</dbReference>
<feature type="domain" description="Peptidase M14" evidence="8">
    <location>
        <begin position="38"/>
        <end position="246"/>
    </location>
</feature>
<dbReference type="GO" id="GO:0006508">
    <property type="term" value="P:proteolysis"/>
    <property type="evidence" value="ECO:0007669"/>
    <property type="project" value="UniProtKB-KW"/>
</dbReference>
<sequence length="332" mass="38023">MDFDLPELIELERIIQDGQPYLESRTICDIEMKGHCFPVYVLTIGSKDPAAPAVGFFGGVHGLERIGTRVLLAFLRSLLSRLKWDTVLHHQLASVRLVFMPLVNPAGMWDSTRCNPRGVDLMRNAPLNASEKAHFLVGGQRISARLPWYRGRSDAPMEAEAQALCSVVQEELMSREFSIALDCHSGFGVKDRIWFPYAHSREPIRHLPEIMALADLFNQTYRENNYLFEAQNCQYLTHGDLWDYLYLQMPAGSRQVFLPLTLEMGSWLWVRENPRQLFSRHGMFNPKSTSRLHRVLRSHLVWLEFLTHAAGAHKNWMPANSVSVPHNGTYHG</sequence>
<dbReference type="PANTHER" id="PTHR11705">
    <property type="entry name" value="PROTEASE FAMILY M14 CARBOXYPEPTIDASE A,B"/>
    <property type="match status" value="1"/>
</dbReference>
<dbReference type="STRING" id="279058.LT85_1211"/>
<accession>A0A0A1F9N3</accession>
<keyword evidence="3" id="KW-0645">Protease</keyword>
<dbReference type="PANTHER" id="PTHR11705:SF143">
    <property type="entry name" value="SLL0236 PROTEIN"/>
    <property type="match status" value="1"/>
</dbReference>
<dbReference type="HOGENOM" id="CLU_830613_0_0_4"/>
<keyword evidence="6" id="KW-0862">Zinc</keyword>
<name>A0A0A1F9N3_9BURK</name>
<gene>
    <name evidence="9" type="ORF">LT85_1211</name>
</gene>
<protein>
    <submittedName>
        <fullName evidence="9">Zinc carboxypeptidase-like protein</fullName>
    </submittedName>
</protein>
<evidence type="ECO:0000256" key="2">
    <source>
        <dbReference type="ARBA" id="ARBA00005988"/>
    </source>
</evidence>
<evidence type="ECO:0000256" key="3">
    <source>
        <dbReference type="ARBA" id="ARBA00022670"/>
    </source>
</evidence>
<evidence type="ECO:0000313" key="10">
    <source>
        <dbReference type="Proteomes" id="UP000030302"/>
    </source>
</evidence>
<reference evidence="10" key="1">
    <citation type="journal article" date="2014" name="Soil Biol. Biochem.">
        <title>Structure and function of bacterial communities in ageing soils: Insights from the Mendocino ecological staircase.</title>
        <authorList>
            <person name="Uroz S."/>
            <person name="Tech J.J."/>
            <person name="Sawaya N.A."/>
            <person name="Frey-Klett P."/>
            <person name="Leveau J.H.J."/>
        </authorList>
    </citation>
    <scope>NUCLEOTIDE SEQUENCE [LARGE SCALE GENOMIC DNA]</scope>
    <source>
        <strain evidence="10">Cal35</strain>
    </source>
</reference>
<evidence type="ECO:0000256" key="5">
    <source>
        <dbReference type="ARBA" id="ARBA00022801"/>
    </source>
</evidence>
<dbReference type="InterPro" id="IPR000834">
    <property type="entry name" value="Peptidase_M14"/>
</dbReference>
<dbReference type="OrthoDB" id="9779324at2"/>